<dbReference type="AlphaFoldDB" id="A0A2N0NWF1"/>
<dbReference type="PANTHER" id="PTHR44943">
    <property type="entry name" value="CELLULOSE SYNTHASE OPERON PROTEIN C"/>
    <property type="match status" value="1"/>
</dbReference>
<organism evidence="4 5">
    <name type="scientific">Rhizophagus irregularis</name>
    <dbReference type="NCBI Taxonomy" id="588596"/>
    <lineage>
        <taxon>Eukaryota</taxon>
        <taxon>Fungi</taxon>
        <taxon>Fungi incertae sedis</taxon>
        <taxon>Mucoromycota</taxon>
        <taxon>Glomeromycotina</taxon>
        <taxon>Glomeromycetes</taxon>
        <taxon>Glomerales</taxon>
        <taxon>Glomeraceae</taxon>
        <taxon>Rhizophagus</taxon>
    </lineage>
</organism>
<reference evidence="4 5" key="2">
    <citation type="submission" date="2017-09" db="EMBL/GenBank/DDBJ databases">
        <title>Extensive intraspecific genome diversity in a model arbuscular mycorrhizal fungus.</title>
        <authorList>
            <person name="Chen E.C."/>
            <person name="Morin E."/>
            <person name="Beaudet D."/>
            <person name="Noel J."/>
            <person name="Ndikumana S."/>
            <person name="Charron P."/>
            <person name="St-Onge C."/>
            <person name="Giorgi J."/>
            <person name="Grigoriev I.V."/>
            <person name="Roux C."/>
            <person name="Martin F.M."/>
            <person name="Corradi N."/>
        </authorList>
    </citation>
    <scope>NUCLEOTIDE SEQUENCE [LARGE SCALE GENOMIC DNA]</scope>
    <source>
        <strain evidence="4 5">A5</strain>
    </source>
</reference>
<dbReference type="Proteomes" id="UP000232722">
    <property type="component" value="Unassembled WGS sequence"/>
</dbReference>
<dbReference type="EMBL" id="LLXJ01002423">
    <property type="protein sequence ID" value="PKB98902.1"/>
    <property type="molecule type" value="Genomic_DNA"/>
</dbReference>
<dbReference type="Gene3D" id="1.25.40.10">
    <property type="entry name" value="Tetratricopeptide repeat domain"/>
    <property type="match status" value="2"/>
</dbReference>
<dbReference type="Pfam" id="PF12895">
    <property type="entry name" value="ANAPC3"/>
    <property type="match status" value="1"/>
</dbReference>
<evidence type="ECO:0000256" key="2">
    <source>
        <dbReference type="ARBA" id="ARBA00022803"/>
    </source>
</evidence>
<keyword evidence="4" id="KW-0808">Transferase</keyword>
<dbReference type="PROSITE" id="PS50005">
    <property type="entry name" value="TPR"/>
    <property type="match status" value="2"/>
</dbReference>
<dbReference type="InterPro" id="IPR051685">
    <property type="entry name" value="Ycf3/AcsC/BcsC/TPR_MFPF"/>
</dbReference>
<name>A0A2N0NWF1_9GLOM</name>
<evidence type="ECO:0000313" key="5">
    <source>
        <dbReference type="Proteomes" id="UP000232722"/>
    </source>
</evidence>
<accession>A0A2N0NWF1</accession>
<keyword evidence="1" id="KW-0677">Repeat</keyword>
<feature type="repeat" description="TPR" evidence="3">
    <location>
        <begin position="73"/>
        <end position="106"/>
    </location>
</feature>
<dbReference type="InterPro" id="IPR011990">
    <property type="entry name" value="TPR-like_helical_dom_sf"/>
</dbReference>
<keyword evidence="2 3" id="KW-0802">TPR repeat</keyword>
<comment type="caution">
    <text evidence="4">The sequence shown here is derived from an EMBL/GenBank/DDBJ whole genome shotgun (WGS) entry which is preliminary data.</text>
</comment>
<dbReference type="SUPFAM" id="SSF48452">
    <property type="entry name" value="TPR-like"/>
    <property type="match status" value="1"/>
</dbReference>
<dbReference type="InterPro" id="IPR019734">
    <property type="entry name" value="TPR_rpt"/>
</dbReference>
<evidence type="ECO:0000313" key="4">
    <source>
        <dbReference type="EMBL" id="PKB98902.1"/>
    </source>
</evidence>
<sequence>ITKKQHPTYQNIIKEINEKHYEKAESLCKEFLNFFPKSYSLRCILAYIYRCLNNYEQAHLYLEEAIDLNPKKPVAHFLHGEIYFRQNKYEKAIDNLKKSLEYKVKLNNLYIILGNSYLLRNYDDYDYTTAAEYYNISLKNDSNNYICLKSCAYSYEKQRFYLNALMILDKLLDINKKDSLVLCYYGEILYNMNQYNLDKIIQLDPSNSSAYYLKSLTYYTKNDIEYLLNKNSPKDLNNMLTKVNQISNIRKNKLLLMIRCNIHIELNKYDKAKVDLDMLFKFCDKYYEVFPYVYLLQKHSDFWSYLYKVCKIDKCDFTKLGITNEFSKYMYEEQEVYFISNLTNLNSELCQFQENDASR</sequence>
<dbReference type="PANTHER" id="PTHR44943:SF8">
    <property type="entry name" value="TPR REPEAT-CONTAINING PROTEIN MJ0263"/>
    <property type="match status" value="1"/>
</dbReference>
<protein>
    <submittedName>
        <fullName evidence="4">Protein prenylyltransferase</fullName>
    </submittedName>
</protein>
<reference evidence="4 5" key="1">
    <citation type="submission" date="2016-04" db="EMBL/GenBank/DDBJ databases">
        <title>Genome analyses suggest a sexual origin of heterokaryosis in a supposedly ancient asexual fungus.</title>
        <authorList>
            <person name="Ropars J."/>
            <person name="Sedzielewska K."/>
            <person name="Noel J."/>
            <person name="Charron P."/>
            <person name="Farinelli L."/>
            <person name="Marton T."/>
            <person name="Kruger M."/>
            <person name="Pelin A."/>
            <person name="Brachmann A."/>
            <person name="Corradi N."/>
        </authorList>
    </citation>
    <scope>NUCLEOTIDE SEQUENCE [LARGE SCALE GENOMIC DNA]</scope>
    <source>
        <strain evidence="4 5">A5</strain>
    </source>
</reference>
<proteinExistence type="predicted"/>
<feature type="non-terminal residue" evidence="4">
    <location>
        <position position="1"/>
    </location>
</feature>
<evidence type="ECO:0000256" key="3">
    <source>
        <dbReference type="PROSITE-ProRule" id="PRU00339"/>
    </source>
</evidence>
<feature type="repeat" description="TPR" evidence="3">
    <location>
        <begin position="39"/>
        <end position="72"/>
    </location>
</feature>
<dbReference type="VEuPathDB" id="FungiDB:RhiirA1_441379"/>
<gene>
    <name evidence="4" type="ORF">RhiirA5_430613</name>
</gene>
<evidence type="ECO:0000256" key="1">
    <source>
        <dbReference type="ARBA" id="ARBA00022737"/>
    </source>
</evidence>
<dbReference type="GO" id="GO:0016740">
    <property type="term" value="F:transferase activity"/>
    <property type="evidence" value="ECO:0007669"/>
    <property type="project" value="UniProtKB-KW"/>
</dbReference>
<dbReference type="SMART" id="SM00028">
    <property type="entry name" value="TPR"/>
    <property type="match status" value="4"/>
</dbReference>